<dbReference type="EMBL" id="NSDM01000009">
    <property type="protein sequence ID" value="MDQ2586405.1"/>
    <property type="molecule type" value="Genomic_DNA"/>
</dbReference>
<dbReference type="SUPFAM" id="SSF46894">
    <property type="entry name" value="C-terminal effector domain of the bipartite response regulators"/>
    <property type="match status" value="1"/>
</dbReference>
<dbReference type="Pfam" id="PF00196">
    <property type="entry name" value="GerE"/>
    <property type="match status" value="1"/>
</dbReference>
<proteinExistence type="predicted"/>
<feature type="domain" description="HTH luxR-type" evidence="3">
    <location>
        <begin position="866"/>
        <end position="931"/>
    </location>
</feature>
<accession>A0ABU0X2Q6</accession>
<comment type="caution">
    <text evidence="4">The sequence shown here is derived from an EMBL/GenBank/DDBJ whole genome shotgun (WGS) entry which is preliminary data.</text>
</comment>
<keyword evidence="1" id="KW-0547">Nucleotide-binding</keyword>
<reference evidence="4 5" key="1">
    <citation type="submission" date="2017-06" db="EMBL/GenBank/DDBJ databases">
        <title>Cultured bacterium strain Saccharothrix yanglingensis Hhs.015.</title>
        <authorList>
            <person name="Xia Y."/>
        </authorList>
    </citation>
    <scope>NUCLEOTIDE SEQUENCE [LARGE SCALE GENOMIC DNA]</scope>
    <source>
        <strain evidence="4 5">Hhs.015</strain>
    </source>
</reference>
<sequence>MLAEREDALDAVRQGVAAAAAGSPGLLLVTGAPGSGRSAVLAAAADLVEAGVAPARVLRADATLAESRFPFGVVQQLLRPAVTGADPAEHDRWFAGAAEAVRPLFLDDAAHAAPSADAVLPGLHALVARLADDHPLLLAVDDLQWTDRPSLRWLAYLARRLGQSRVLLLVTSTDGHAVGEPGLVDDVAASASRTVQLAPLSAAGVHRVLTAEFDEEVDPAFTAACHAVTGGNPAALLAVAHGLHARSVRPSASAAASVAEASHALLRERRLFHLSTQPSSVRAAARALVVLGDTADTDLVADVAGLDALGCKSAVHAMDRLGLLSSVDPPRLADPAVGVALEATMPLPQREALHRHAATVLHDAGHPAERVAEQLLRVTRGYLRWEADLLRSAAASALERGAGERAVRYLRRALLAGPPGGPERARLLVDLAAAERGTDPASSVSHVAQALPDLPGVPEAAVAVLSAPFALAARSPSVAAVLRTHAAAPDPHLAGANPDLALRLEARGRALDRFGKQGLTDAVARLRGFGVARPLDTGGGRELLAVLAHAAAATAALPATEVAALGANLLDREQADPAHVHTALPLAITAMVAADAGRVAAPWLERAWDAARRQESAGVRSAVAAQHAAVLAATGNPGRARALALGVLDGDASSWPESAATATLALTSIALHAQDGELARRVLDAGHDAADPRPVLAHLLLRGLLDALRGDVVAALDKLLDCGERAARFGWTNPVALPWRVWAAGLHQRLGDLDRASALAEREYAAALAWGAPTAVGRALRLRGMLLGGAEGVDALRAAVDRLRAGGDPVELGRAQAMLGRRLVGLGDPAGQRAVEEADRIARAAGGVWLAGNDEAELNGPVLRLGASGAAELTRTEQSVVAMVVRGWTNQRIADSLGVTRRAVEKNLTGAYRKLGVRGRSVLVEQWRALVPELGTHVVDER</sequence>
<dbReference type="InterPro" id="IPR027417">
    <property type="entry name" value="P-loop_NTPase"/>
</dbReference>
<dbReference type="PANTHER" id="PTHR16305">
    <property type="entry name" value="TESTICULAR SOLUBLE ADENYLYL CYCLASE"/>
    <property type="match status" value="1"/>
</dbReference>
<dbReference type="SUPFAM" id="SSF52540">
    <property type="entry name" value="P-loop containing nucleoside triphosphate hydrolases"/>
    <property type="match status" value="1"/>
</dbReference>
<dbReference type="SMART" id="SM00421">
    <property type="entry name" value="HTH_LUXR"/>
    <property type="match status" value="1"/>
</dbReference>
<evidence type="ECO:0000313" key="4">
    <source>
        <dbReference type="EMBL" id="MDQ2586405.1"/>
    </source>
</evidence>
<evidence type="ECO:0000256" key="2">
    <source>
        <dbReference type="ARBA" id="ARBA00022840"/>
    </source>
</evidence>
<evidence type="ECO:0000256" key="1">
    <source>
        <dbReference type="ARBA" id="ARBA00022741"/>
    </source>
</evidence>
<name>A0ABU0X2Q6_9PSEU</name>
<protein>
    <submittedName>
        <fullName evidence="4">LuxR family transcriptional regulator</fullName>
    </submittedName>
</protein>
<gene>
    <name evidence="4" type="ORF">CKY47_20900</name>
</gene>
<dbReference type="Pfam" id="PF13191">
    <property type="entry name" value="AAA_16"/>
    <property type="match status" value="1"/>
</dbReference>
<dbReference type="InterPro" id="IPR000792">
    <property type="entry name" value="Tscrpt_reg_LuxR_C"/>
</dbReference>
<keyword evidence="5" id="KW-1185">Reference proteome</keyword>
<dbReference type="RefSeq" id="WP_306747656.1">
    <property type="nucleotide sequence ID" value="NZ_NSDM01000009.1"/>
</dbReference>
<dbReference type="PANTHER" id="PTHR16305:SF35">
    <property type="entry name" value="TRANSCRIPTIONAL ACTIVATOR DOMAIN"/>
    <property type="match status" value="1"/>
</dbReference>
<dbReference type="InterPro" id="IPR016032">
    <property type="entry name" value="Sig_transdc_resp-reg_C-effctor"/>
</dbReference>
<dbReference type="Gene3D" id="1.10.10.10">
    <property type="entry name" value="Winged helix-like DNA-binding domain superfamily/Winged helix DNA-binding domain"/>
    <property type="match status" value="1"/>
</dbReference>
<evidence type="ECO:0000313" key="5">
    <source>
        <dbReference type="Proteomes" id="UP001225605"/>
    </source>
</evidence>
<dbReference type="CDD" id="cd06170">
    <property type="entry name" value="LuxR_C_like"/>
    <property type="match status" value="1"/>
</dbReference>
<organism evidence="4 5">
    <name type="scientific">Saccharothrix yanglingensis</name>
    <dbReference type="NCBI Taxonomy" id="659496"/>
    <lineage>
        <taxon>Bacteria</taxon>
        <taxon>Bacillati</taxon>
        <taxon>Actinomycetota</taxon>
        <taxon>Actinomycetes</taxon>
        <taxon>Pseudonocardiales</taxon>
        <taxon>Pseudonocardiaceae</taxon>
        <taxon>Saccharothrix</taxon>
    </lineage>
</organism>
<dbReference type="InterPro" id="IPR041664">
    <property type="entry name" value="AAA_16"/>
</dbReference>
<dbReference type="InterPro" id="IPR036388">
    <property type="entry name" value="WH-like_DNA-bd_sf"/>
</dbReference>
<keyword evidence="2" id="KW-0067">ATP-binding</keyword>
<evidence type="ECO:0000259" key="3">
    <source>
        <dbReference type="PROSITE" id="PS50043"/>
    </source>
</evidence>
<dbReference type="PROSITE" id="PS50043">
    <property type="entry name" value="HTH_LUXR_2"/>
    <property type="match status" value="1"/>
</dbReference>
<dbReference type="Proteomes" id="UP001225605">
    <property type="component" value="Unassembled WGS sequence"/>
</dbReference>